<keyword evidence="2" id="KW-0378">Hydrolase</keyword>
<keyword evidence="3" id="KW-1185">Reference proteome</keyword>
<dbReference type="EMBL" id="JAVALS010000004">
    <property type="protein sequence ID" value="MDP5227104.1"/>
    <property type="molecule type" value="Genomic_DNA"/>
</dbReference>
<dbReference type="GO" id="GO:0016787">
    <property type="term" value="F:hydrolase activity"/>
    <property type="evidence" value="ECO:0007669"/>
    <property type="project" value="UniProtKB-KW"/>
</dbReference>
<dbReference type="PRINTS" id="PR00111">
    <property type="entry name" value="ABHYDROLASE"/>
</dbReference>
<dbReference type="PANTHER" id="PTHR43798">
    <property type="entry name" value="MONOACYLGLYCEROL LIPASE"/>
    <property type="match status" value="1"/>
</dbReference>
<dbReference type="InterPro" id="IPR050266">
    <property type="entry name" value="AB_hydrolase_sf"/>
</dbReference>
<dbReference type="RefSeq" id="WP_305996155.1">
    <property type="nucleotide sequence ID" value="NZ_JAVALS010000004.1"/>
</dbReference>
<name>A0ABT9IPJ8_9MICC</name>
<dbReference type="PANTHER" id="PTHR43798:SF6">
    <property type="entry name" value="HYDROLASE, PUTATIVE (AFU_ORTHOLOGUE AFUA_4G13070)-RELATED"/>
    <property type="match status" value="1"/>
</dbReference>
<dbReference type="InterPro" id="IPR029058">
    <property type="entry name" value="AB_hydrolase_fold"/>
</dbReference>
<reference evidence="2 3" key="1">
    <citation type="submission" date="2023-08" db="EMBL/GenBank/DDBJ databases">
        <title>Arthrobacter horti sp. nov., isolated from forest soil.</title>
        <authorList>
            <person name="Park M."/>
        </authorList>
    </citation>
    <scope>NUCLEOTIDE SEQUENCE [LARGE SCALE GENOMIC DNA]</scope>
    <source>
        <strain evidence="2 3">YJM1</strain>
    </source>
</reference>
<gene>
    <name evidence="2" type="ORF">Q9R02_08075</name>
</gene>
<comment type="caution">
    <text evidence="2">The sequence shown here is derived from an EMBL/GenBank/DDBJ whole genome shotgun (WGS) entry which is preliminary data.</text>
</comment>
<dbReference type="SUPFAM" id="SSF53474">
    <property type="entry name" value="alpha/beta-Hydrolases"/>
    <property type="match status" value="1"/>
</dbReference>
<evidence type="ECO:0000259" key="1">
    <source>
        <dbReference type="Pfam" id="PF00561"/>
    </source>
</evidence>
<proteinExistence type="predicted"/>
<dbReference type="InterPro" id="IPR000073">
    <property type="entry name" value="AB_hydrolase_1"/>
</dbReference>
<sequence length="264" mass="28664">MPLPHLLRHGHGTPVIFVHGNGVDHRILLGLDDVFGNGFERFHFDLPGFGRTPALTGAGGLPELADWLDRTVGELLGERPFAVVGNSMGGLLAYELAARRPTQVLGMALLAPVVHTERARRTLPERVVLRWDPELLRSLKGGEAMKYAEMTVVQSPETWEAFRKAVLPGMKAADPAALERLSARYFLNAAHDGALRAFAGPVLIVAGRQDHVVGFEDQFTLARSFPRGSYAVLDAAGHNVHLDQPAAVRALLEGWVAALGDRLI</sequence>
<dbReference type="Gene3D" id="3.40.50.1820">
    <property type="entry name" value="alpha/beta hydrolase"/>
    <property type="match status" value="1"/>
</dbReference>
<evidence type="ECO:0000313" key="3">
    <source>
        <dbReference type="Proteomes" id="UP001232725"/>
    </source>
</evidence>
<organism evidence="2 3">
    <name type="scientific">Arthrobacter horti</name>
    <dbReference type="NCBI Taxonomy" id="3068273"/>
    <lineage>
        <taxon>Bacteria</taxon>
        <taxon>Bacillati</taxon>
        <taxon>Actinomycetota</taxon>
        <taxon>Actinomycetes</taxon>
        <taxon>Micrococcales</taxon>
        <taxon>Micrococcaceae</taxon>
        <taxon>Arthrobacter</taxon>
    </lineage>
</organism>
<feature type="domain" description="AB hydrolase-1" evidence="1">
    <location>
        <begin position="14"/>
        <end position="245"/>
    </location>
</feature>
<dbReference type="Proteomes" id="UP001232725">
    <property type="component" value="Unassembled WGS sequence"/>
</dbReference>
<evidence type="ECO:0000313" key="2">
    <source>
        <dbReference type="EMBL" id="MDP5227104.1"/>
    </source>
</evidence>
<protein>
    <submittedName>
        <fullName evidence="2">Alpha/beta fold hydrolase</fullName>
    </submittedName>
</protein>
<accession>A0ABT9IPJ8</accession>
<dbReference type="Pfam" id="PF00561">
    <property type="entry name" value="Abhydrolase_1"/>
    <property type="match status" value="1"/>
</dbReference>